<feature type="domain" description="Solute-binding protein family 3/N-terminal" evidence="6">
    <location>
        <begin position="33"/>
        <end position="252"/>
    </location>
</feature>
<feature type="domain" description="Ionotropic glutamate receptor C-terminal" evidence="7">
    <location>
        <begin position="33"/>
        <end position="251"/>
    </location>
</feature>
<name>A0A1W1XXV9_9NEIS</name>
<evidence type="ECO:0000256" key="3">
    <source>
        <dbReference type="ARBA" id="ARBA00022729"/>
    </source>
</evidence>
<evidence type="ECO:0000313" key="8">
    <source>
        <dbReference type="EMBL" id="SMC28381.1"/>
    </source>
</evidence>
<dbReference type="Proteomes" id="UP000192761">
    <property type="component" value="Unassembled WGS sequence"/>
</dbReference>
<comment type="similarity">
    <text evidence="2 4">Belongs to the bacterial solute-binding protein 3 family.</text>
</comment>
<evidence type="ECO:0000256" key="4">
    <source>
        <dbReference type="RuleBase" id="RU003744"/>
    </source>
</evidence>
<dbReference type="InterPro" id="IPR018313">
    <property type="entry name" value="SBP_3_CS"/>
</dbReference>
<dbReference type="STRING" id="1121001.SAMN02745857_03226"/>
<dbReference type="SMART" id="SM00079">
    <property type="entry name" value="PBPe"/>
    <property type="match status" value="1"/>
</dbReference>
<keyword evidence="9" id="KW-1185">Reference proteome</keyword>
<keyword evidence="3 5" id="KW-0732">Signal</keyword>
<dbReference type="Pfam" id="PF00497">
    <property type="entry name" value="SBP_bac_3"/>
    <property type="match status" value="1"/>
</dbReference>
<dbReference type="Gene3D" id="3.40.190.10">
    <property type="entry name" value="Periplasmic binding protein-like II"/>
    <property type="match status" value="2"/>
</dbReference>
<dbReference type="SUPFAM" id="SSF53850">
    <property type="entry name" value="Periplasmic binding protein-like II"/>
    <property type="match status" value="1"/>
</dbReference>
<dbReference type="RefSeq" id="WP_139798910.1">
    <property type="nucleotide sequence ID" value="NZ_FWXD01000022.1"/>
</dbReference>
<dbReference type="EMBL" id="FWXD01000022">
    <property type="protein sequence ID" value="SMC28381.1"/>
    <property type="molecule type" value="Genomic_DNA"/>
</dbReference>
<evidence type="ECO:0000256" key="2">
    <source>
        <dbReference type="ARBA" id="ARBA00010333"/>
    </source>
</evidence>
<dbReference type="AlphaFoldDB" id="A0A1W1XXV9"/>
<accession>A0A1W1XXV9</accession>
<gene>
    <name evidence="8" type="ORF">SAMN02745857_03226</name>
</gene>
<dbReference type="InterPro" id="IPR001320">
    <property type="entry name" value="Iontro_rcpt_C"/>
</dbReference>
<evidence type="ECO:0000313" key="9">
    <source>
        <dbReference type="Proteomes" id="UP000192761"/>
    </source>
</evidence>
<dbReference type="SMART" id="SM00062">
    <property type="entry name" value="PBPb"/>
    <property type="match status" value="1"/>
</dbReference>
<dbReference type="PROSITE" id="PS01039">
    <property type="entry name" value="SBP_BACTERIAL_3"/>
    <property type="match status" value="1"/>
</dbReference>
<dbReference type="GO" id="GO:0030313">
    <property type="term" value="C:cell envelope"/>
    <property type="evidence" value="ECO:0007669"/>
    <property type="project" value="UniProtKB-SubCell"/>
</dbReference>
<organism evidence="8 9">
    <name type="scientific">Andreprevotia lacus DSM 23236</name>
    <dbReference type="NCBI Taxonomy" id="1121001"/>
    <lineage>
        <taxon>Bacteria</taxon>
        <taxon>Pseudomonadati</taxon>
        <taxon>Pseudomonadota</taxon>
        <taxon>Betaproteobacteria</taxon>
        <taxon>Neisseriales</taxon>
        <taxon>Chitinibacteraceae</taxon>
        <taxon>Andreprevotia</taxon>
    </lineage>
</organism>
<proteinExistence type="inferred from homology"/>
<dbReference type="GO" id="GO:0016020">
    <property type="term" value="C:membrane"/>
    <property type="evidence" value="ECO:0007669"/>
    <property type="project" value="InterPro"/>
</dbReference>
<dbReference type="CDD" id="cd13712">
    <property type="entry name" value="PBP2_FliY"/>
    <property type="match status" value="1"/>
</dbReference>
<protein>
    <submittedName>
        <fullName evidence="8">Amino acid ABC transporter substrate-binding protein, PAAT family (TC 3.A.1.3.-)</fullName>
    </submittedName>
</protein>
<dbReference type="PANTHER" id="PTHR35936:SF35">
    <property type="entry name" value="L-CYSTINE-BINDING PROTEIN TCYJ"/>
    <property type="match status" value="1"/>
</dbReference>
<evidence type="ECO:0000259" key="6">
    <source>
        <dbReference type="SMART" id="SM00062"/>
    </source>
</evidence>
<evidence type="ECO:0000256" key="1">
    <source>
        <dbReference type="ARBA" id="ARBA00004196"/>
    </source>
</evidence>
<dbReference type="OrthoDB" id="368476at2"/>
<comment type="subcellular location">
    <subcellularLocation>
        <location evidence="1">Cell envelope</location>
    </subcellularLocation>
</comment>
<sequence>MKMRHWLVAASLLGLSLHAAAADLLDTVKQRGTLKVALEGTYPPFNYKENNELAGFEVELAKALAQKLGVKAEFTTSEWSAILAGLQAGKYDVVINQVGITDKRKQTFDFSEPYTISAPQLIVRKDEKRVFKSLDDLKGKKLGLGQGTNYADIAKAVGGIDVKTYPGAQEYLQDLALGRIDAALNDSLLIPYIVKQTKLPLKPGAPVGELEKSGIPFAKNNPKFKAALNKALADLQADGTFAKISTKWFDRDVSKPPVAQ</sequence>
<feature type="chain" id="PRO_5010748183" evidence="5">
    <location>
        <begin position="22"/>
        <end position="260"/>
    </location>
</feature>
<evidence type="ECO:0000259" key="7">
    <source>
        <dbReference type="SMART" id="SM00079"/>
    </source>
</evidence>
<reference evidence="8 9" key="1">
    <citation type="submission" date="2017-04" db="EMBL/GenBank/DDBJ databases">
        <authorList>
            <person name="Afonso C.L."/>
            <person name="Miller P.J."/>
            <person name="Scott M.A."/>
            <person name="Spackman E."/>
            <person name="Goraichik I."/>
            <person name="Dimitrov K.M."/>
            <person name="Suarez D.L."/>
            <person name="Swayne D.E."/>
        </authorList>
    </citation>
    <scope>NUCLEOTIDE SEQUENCE [LARGE SCALE GENOMIC DNA]</scope>
    <source>
        <strain evidence="8 9">DSM 23236</strain>
    </source>
</reference>
<evidence type="ECO:0000256" key="5">
    <source>
        <dbReference type="SAM" id="SignalP"/>
    </source>
</evidence>
<feature type="signal peptide" evidence="5">
    <location>
        <begin position="1"/>
        <end position="21"/>
    </location>
</feature>
<dbReference type="PANTHER" id="PTHR35936">
    <property type="entry name" value="MEMBRANE-BOUND LYTIC MUREIN TRANSGLYCOSYLASE F"/>
    <property type="match status" value="1"/>
</dbReference>
<dbReference type="GO" id="GO:0015276">
    <property type="term" value="F:ligand-gated monoatomic ion channel activity"/>
    <property type="evidence" value="ECO:0007669"/>
    <property type="project" value="InterPro"/>
</dbReference>
<dbReference type="InterPro" id="IPR001638">
    <property type="entry name" value="Solute-binding_3/MltF_N"/>
</dbReference>